<dbReference type="OrthoDB" id="9803913at2"/>
<evidence type="ECO:0000256" key="2">
    <source>
        <dbReference type="ARBA" id="ARBA00026073"/>
    </source>
</evidence>
<protein>
    <submittedName>
        <fullName evidence="4">DNA polymerase-3 subunit epsilon</fullName>
    </submittedName>
</protein>
<dbReference type="InterPro" id="IPR006054">
    <property type="entry name" value="DnaQ"/>
</dbReference>
<dbReference type="PANTHER" id="PTHR30231:SF37">
    <property type="entry name" value="EXODEOXYRIBONUCLEASE 10"/>
    <property type="match status" value="1"/>
</dbReference>
<dbReference type="Proteomes" id="UP000184212">
    <property type="component" value="Unassembled WGS sequence"/>
</dbReference>
<dbReference type="GO" id="GO:0008408">
    <property type="term" value="F:3'-5' exonuclease activity"/>
    <property type="evidence" value="ECO:0007669"/>
    <property type="project" value="TreeGrafter"/>
</dbReference>
<dbReference type="GO" id="GO:0005829">
    <property type="term" value="C:cytosol"/>
    <property type="evidence" value="ECO:0007669"/>
    <property type="project" value="TreeGrafter"/>
</dbReference>
<proteinExistence type="predicted"/>
<dbReference type="SMART" id="SM00465">
    <property type="entry name" value="GIYc"/>
    <property type="match status" value="1"/>
</dbReference>
<sequence length="456" mass="52022">MYAIVDIETTGGYAENHRITEVAIYHHDGIQITDTYHTLVNPGRNIPYYITGLTGISTEMVLDAPTFQEVAEEIFLRLDGKIFVAHNAHFDYSFLKKELEQSGYNWQSKKLCTVRLSRKIIPGLRSYSLGSLAESLGIEIVNRHRAGGDAAATVKVFDQLLRRDHYGFIVKTLKRNSGETILPPNLPKEEFDRLPALPGVYYFQNARGHVIYVGKALNIKKRIAGHFTGDAREWSRSKIRNEIHHINYELTGNELIALILESQEIRRLWPKYNQAQKFKTEEWGIFEYEDRNGYRRFSVNVVNRGARPLMRFRAKGDAWNFLWQKVREFDLCPKLSGLQVAKGLCFDYQAGECHGACMGVESAKKYNKRIVKCIQSFQEDGESVAIIGKGRNIEEQSLVLVERGAYVGFGFFDRQASISDLESAKNYVKRSVETPTVKNLIHSYITNPRGAEVVVL</sequence>
<dbReference type="InterPro" id="IPR013520">
    <property type="entry name" value="Ribonucl_H"/>
</dbReference>
<dbReference type="SUPFAM" id="SSF82771">
    <property type="entry name" value="GIY-YIG endonuclease"/>
    <property type="match status" value="1"/>
</dbReference>
<dbReference type="FunFam" id="3.30.420.10:FF:000045">
    <property type="entry name" value="3'-5' exonuclease DinG"/>
    <property type="match status" value="1"/>
</dbReference>
<dbReference type="PANTHER" id="PTHR30231">
    <property type="entry name" value="DNA POLYMERASE III SUBUNIT EPSILON"/>
    <property type="match status" value="1"/>
</dbReference>
<evidence type="ECO:0000313" key="5">
    <source>
        <dbReference type="Proteomes" id="UP000184212"/>
    </source>
</evidence>
<gene>
    <name evidence="4" type="ORF">SAMN04488109_6459</name>
</gene>
<dbReference type="PROSITE" id="PS50164">
    <property type="entry name" value="GIY_YIG"/>
    <property type="match status" value="1"/>
</dbReference>
<dbReference type="GO" id="GO:0006289">
    <property type="term" value="P:nucleotide-excision repair"/>
    <property type="evidence" value="ECO:0007669"/>
    <property type="project" value="InterPro"/>
</dbReference>
<comment type="function">
    <text evidence="1">DNA polymerase III is a complex, multichain enzyme responsible for most of the replicative synthesis in bacteria. The epsilon subunit contain the editing function and is a proofreading 3'-5' exonuclease.</text>
</comment>
<dbReference type="RefSeq" id="WP_073142850.1">
    <property type="nucleotide sequence ID" value="NZ_FQWQ01000006.1"/>
</dbReference>
<dbReference type="InterPro" id="IPR012337">
    <property type="entry name" value="RNaseH-like_sf"/>
</dbReference>
<dbReference type="InterPro" id="IPR036397">
    <property type="entry name" value="RNaseH_sf"/>
</dbReference>
<dbReference type="Pfam" id="PF01541">
    <property type="entry name" value="GIY-YIG"/>
    <property type="match status" value="1"/>
</dbReference>
<dbReference type="InterPro" id="IPR047296">
    <property type="entry name" value="GIY-YIG_UvrC_Cho"/>
</dbReference>
<dbReference type="GO" id="GO:0003677">
    <property type="term" value="F:DNA binding"/>
    <property type="evidence" value="ECO:0007669"/>
    <property type="project" value="InterPro"/>
</dbReference>
<dbReference type="Gene3D" id="3.40.1440.10">
    <property type="entry name" value="GIY-YIG endonuclease"/>
    <property type="match status" value="1"/>
</dbReference>
<evidence type="ECO:0000259" key="3">
    <source>
        <dbReference type="PROSITE" id="PS50164"/>
    </source>
</evidence>
<dbReference type="SUPFAM" id="SSF53098">
    <property type="entry name" value="Ribonuclease H-like"/>
    <property type="match status" value="1"/>
</dbReference>
<dbReference type="GO" id="GO:0003887">
    <property type="term" value="F:DNA-directed DNA polymerase activity"/>
    <property type="evidence" value="ECO:0007669"/>
    <property type="project" value="InterPro"/>
</dbReference>
<dbReference type="GO" id="GO:0045004">
    <property type="term" value="P:DNA replication proofreading"/>
    <property type="evidence" value="ECO:0007669"/>
    <property type="project" value="TreeGrafter"/>
</dbReference>
<dbReference type="InterPro" id="IPR000305">
    <property type="entry name" value="GIY-YIG_endonuc"/>
</dbReference>
<evidence type="ECO:0000256" key="1">
    <source>
        <dbReference type="ARBA" id="ARBA00025483"/>
    </source>
</evidence>
<organism evidence="4 5">
    <name type="scientific">Chryseolinea serpens</name>
    <dbReference type="NCBI Taxonomy" id="947013"/>
    <lineage>
        <taxon>Bacteria</taxon>
        <taxon>Pseudomonadati</taxon>
        <taxon>Bacteroidota</taxon>
        <taxon>Cytophagia</taxon>
        <taxon>Cytophagales</taxon>
        <taxon>Fulvivirgaceae</taxon>
        <taxon>Chryseolinea</taxon>
    </lineage>
</organism>
<comment type="subunit">
    <text evidence="2">DNA polymerase III contains a core (composed of alpha, epsilon and theta chains) that associates with a tau subunit. This core dimerizes to form the POLIII' complex. PolIII' associates with the gamma complex (composed of gamma, delta, delta', psi and chi chains) and with the beta chain to form the complete DNA polymerase III complex.</text>
</comment>
<accession>A0A1M5XFE0</accession>
<dbReference type="AlphaFoldDB" id="A0A1M5XFE0"/>
<dbReference type="Gene3D" id="3.30.420.10">
    <property type="entry name" value="Ribonuclease H-like superfamily/Ribonuclease H"/>
    <property type="match status" value="1"/>
</dbReference>
<dbReference type="CDD" id="cd06127">
    <property type="entry name" value="DEDDh"/>
    <property type="match status" value="1"/>
</dbReference>
<evidence type="ECO:0000313" key="4">
    <source>
        <dbReference type="EMBL" id="SHH98224.1"/>
    </source>
</evidence>
<dbReference type="EMBL" id="FQWQ01000006">
    <property type="protein sequence ID" value="SHH98224.1"/>
    <property type="molecule type" value="Genomic_DNA"/>
</dbReference>
<keyword evidence="5" id="KW-1185">Reference proteome</keyword>
<dbReference type="STRING" id="947013.SAMN04488109_6459"/>
<dbReference type="SMART" id="SM00479">
    <property type="entry name" value="EXOIII"/>
    <property type="match status" value="1"/>
</dbReference>
<dbReference type="Pfam" id="PF00929">
    <property type="entry name" value="RNase_T"/>
    <property type="match status" value="1"/>
</dbReference>
<dbReference type="NCBIfam" id="TIGR00573">
    <property type="entry name" value="dnaq"/>
    <property type="match status" value="1"/>
</dbReference>
<name>A0A1M5XFE0_9BACT</name>
<dbReference type="CDD" id="cd10434">
    <property type="entry name" value="GIY-YIG_UvrC_Cho"/>
    <property type="match status" value="1"/>
</dbReference>
<dbReference type="InterPro" id="IPR035901">
    <property type="entry name" value="GIY-YIG_endonuc_sf"/>
</dbReference>
<reference evidence="4 5" key="1">
    <citation type="submission" date="2016-11" db="EMBL/GenBank/DDBJ databases">
        <authorList>
            <person name="Jaros S."/>
            <person name="Januszkiewicz K."/>
            <person name="Wedrychowicz H."/>
        </authorList>
    </citation>
    <scope>NUCLEOTIDE SEQUENCE [LARGE SCALE GENOMIC DNA]</scope>
    <source>
        <strain evidence="4 5">DSM 24574</strain>
    </source>
</reference>
<feature type="domain" description="GIY-YIG" evidence="3">
    <location>
        <begin position="196"/>
        <end position="274"/>
    </location>
</feature>